<evidence type="ECO:0000313" key="7">
    <source>
        <dbReference type="Proteomes" id="UP000053171"/>
    </source>
</evidence>
<dbReference type="AlphaFoldDB" id="A0A199NUL2"/>
<dbReference type="InterPro" id="IPR023801">
    <property type="entry name" value="His_deacetylse_dom"/>
</dbReference>
<dbReference type="PANTHER" id="PTHR10625">
    <property type="entry name" value="HISTONE DEACETYLASE HDAC1-RELATED"/>
    <property type="match status" value="1"/>
</dbReference>
<evidence type="ECO:0000256" key="3">
    <source>
        <dbReference type="ARBA" id="ARBA00020218"/>
    </source>
</evidence>
<dbReference type="PANTHER" id="PTHR10625:SF10">
    <property type="entry name" value="HISTONE DEACETYLASE HDAC1"/>
    <property type="match status" value="1"/>
</dbReference>
<sequence>MSILPSASSGRGAQPETTVLWDPAMTAYFFGDYHPMHPSRLEATARLAADLGLFDLPQVTRQSPEVLDDAGLLTVHDAEYVAAVRRISADPSLRIPGTGLDGEETPGFAGVHEAAARLAGGSLQAAEAILEGTAQHAVNFGGGMHHAHRDHASGFCVYNDCAVGIRHLLDHGVGRVAYIDIDAHHGDGTQAIFWDDPRVMTISLHETGMSLFPGTGFANESGPEGEAAGTAVNVALPTRTGDAEWLRAFHAVVPQLVRAFAPEVIVSQHGCDSHFKDDMTHLRLSVDAQREAALSIADLAAELTEDRWIATGGGGYNALDAVPRSWTHLIGIAAGRYLDPATPTPPSWRSWLRERYGVRAPELMGDEVDVWWRSWEIGYDPADDLDRTVMVTRKQVFPLWGLDPWYD</sequence>
<dbReference type="InterPro" id="IPR023696">
    <property type="entry name" value="Ureohydrolase_dom_sf"/>
</dbReference>
<dbReference type="Proteomes" id="UP000053171">
    <property type="component" value="Unassembled WGS sequence"/>
</dbReference>
<comment type="similarity">
    <text evidence="2">Belongs to the histone deacetylase family.</text>
</comment>
<keyword evidence="4" id="KW-0006">Acetoin catabolism</keyword>
<dbReference type="UniPathway" id="UPA00040"/>
<comment type="caution">
    <text evidence="6">The sequence shown here is derived from an EMBL/GenBank/DDBJ whole genome shotgun (WGS) entry which is preliminary data.</text>
</comment>
<evidence type="ECO:0000256" key="2">
    <source>
        <dbReference type="ARBA" id="ARBA00005947"/>
    </source>
</evidence>
<evidence type="ECO:0000256" key="1">
    <source>
        <dbReference type="ARBA" id="ARBA00005101"/>
    </source>
</evidence>
<dbReference type="InterPro" id="IPR037138">
    <property type="entry name" value="His_deacetylse_dom_sf"/>
</dbReference>
<dbReference type="Gene3D" id="3.40.800.20">
    <property type="entry name" value="Histone deacetylase domain"/>
    <property type="match status" value="1"/>
</dbReference>
<dbReference type="GO" id="GO:0040029">
    <property type="term" value="P:epigenetic regulation of gene expression"/>
    <property type="evidence" value="ECO:0007669"/>
    <property type="project" value="TreeGrafter"/>
</dbReference>
<dbReference type="GO" id="GO:0045150">
    <property type="term" value="P:acetoin catabolic process"/>
    <property type="evidence" value="ECO:0007669"/>
    <property type="project" value="UniProtKB-UniPathway"/>
</dbReference>
<dbReference type="GO" id="GO:0004407">
    <property type="term" value="F:histone deacetylase activity"/>
    <property type="evidence" value="ECO:0007669"/>
    <property type="project" value="TreeGrafter"/>
</dbReference>
<evidence type="ECO:0000313" key="6">
    <source>
        <dbReference type="EMBL" id="OAX52278.1"/>
    </source>
</evidence>
<gene>
    <name evidence="6" type="ORF">AN277_0203765</name>
</gene>
<reference evidence="6" key="1">
    <citation type="submission" date="2016-06" db="EMBL/GenBank/DDBJ databases">
        <title>Identification of putative biosynthetic pathways for the production of bioactive secondary metabolites by the marine actinomycete Kocuria kristinae RUTW2-3.</title>
        <authorList>
            <person name="Waterworth S.C."/>
            <person name="Walmsley T.A."/>
            <person name="Matongo T."/>
            <person name="Davies-Coleman M.T."/>
            <person name="Dorrington R.A."/>
        </authorList>
    </citation>
    <scope>NUCLEOTIDE SEQUENCE [LARGE SCALE GENOMIC DNA]</scope>
    <source>
        <strain evidence="6">RUTW2-3</strain>
    </source>
</reference>
<keyword evidence="7" id="KW-1185">Reference proteome</keyword>
<dbReference type="PRINTS" id="PR01272">
    <property type="entry name" value="ACUCPROTEIN"/>
</dbReference>
<comment type="pathway">
    <text evidence="1">Ketone degradation; acetoin degradation.</text>
</comment>
<dbReference type="InterPro" id="IPR003085">
    <property type="entry name" value="AcuC"/>
</dbReference>
<organism evidence="6 7">
    <name type="scientific">Rothia kristinae</name>
    <dbReference type="NCBI Taxonomy" id="37923"/>
    <lineage>
        <taxon>Bacteria</taxon>
        <taxon>Bacillati</taxon>
        <taxon>Actinomycetota</taxon>
        <taxon>Actinomycetes</taxon>
        <taxon>Micrococcales</taxon>
        <taxon>Micrococcaceae</taxon>
        <taxon>Rothia</taxon>
    </lineage>
</organism>
<proteinExistence type="inferred from homology"/>
<dbReference type="InterPro" id="IPR000286">
    <property type="entry name" value="HDACs"/>
</dbReference>
<protein>
    <recommendedName>
        <fullName evidence="3">Acetoin utilization protein AcuC</fullName>
    </recommendedName>
</protein>
<dbReference type="PRINTS" id="PR01270">
    <property type="entry name" value="HDASUPER"/>
</dbReference>
<dbReference type="SUPFAM" id="SSF52768">
    <property type="entry name" value="Arginase/deacetylase"/>
    <property type="match status" value="1"/>
</dbReference>
<dbReference type="EMBL" id="LJBJ02000005">
    <property type="protein sequence ID" value="OAX52278.1"/>
    <property type="molecule type" value="Genomic_DNA"/>
</dbReference>
<evidence type="ECO:0000256" key="4">
    <source>
        <dbReference type="ARBA" id="ARBA00022627"/>
    </source>
</evidence>
<dbReference type="CDD" id="cd09994">
    <property type="entry name" value="HDAC_AcuC_like"/>
    <property type="match status" value="1"/>
</dbReference>
<evidence type="ECO:0000259" key="5">
    <source>
        <dbReference type="Pfam" id="PF00850"/>
    </source>
</evidence>
<feature type="domain" description="Histone deacetylase" evidence="5">
    <location>
        <begin position="34"/>
        <end position="330"/>
    </location>
</feature>
<accession>A0A199NUL2</accession>
<name>A0A199NUL2_9MICC</name>
<dbReference type="Pfam" id="PF00850">
    <property type="entry name" value="Hist_deacetyl"/>
    <property type="match status" value="1"/>
</dbReference>